<evidence type="ECO:0000259" key="5">
    <source>
        <dbReference type="Pfam" id="PF10106"/>
    </source>
</evidence>
<evidence type="ECO:0000256" key="1">
    <source>
        <dbReference type="ARBA" id="ARBA00005558"/>
    </source>
</evidence>
<dbReference type="HOGENOM" id="CLU_004121_4_0_6"/>
<dbReference type="Pfam" id="PF04717">
    <property type="entry name" value="Phage_base_V"/>
    <property type="match status" value="1"/>
</dbReference>
<dbReference type="NCBIfam" id="TIGR03361">
    <property type="entry name" value="VI_Rhs_Vgr"/>
    <property type="match status" value="1"/>
</dbReference>
<comment type="similarity">
    <text evidence="1">Belongs to the VgrG protein family.</text>
</comment>
<dbReference type="InterPro" id="IPR028244">
    <property type="entry name" value="T6SS_Rhs_Vgr_dom"/>
</dbReference>
<feature type="coiled-coil region" evidence="2">
    <location>
        <begin position="576"/>
        <end position="603"/>
    </location>
</feature>
<dbReference type="AlphaFoldDB" id="A0A024HFZ1"/>
<evidence type="ECO:0000313" key="8">
    <source>
        <dbReference type="Proteomes" id="UP000025241"/>
    </source>
</evidence>
<feature type="region of interest" description="Disordered" evidence="3">
    <location>
        <begin position="516"/>
        <end position="540"/>
    </location>
</feature>
<keyword evidence="8" id="KW-1185">Reference proteome</keyword>
<dbReference type="PATRIC" id="fig|1301098.3.peg.2175"/>
<dbReference type="SUPFAM" id="SSF69279">
    <property type="entry name" value="Phage tail proteins"/>
    <property type="match status" value="2"/>
</dbReference>
<dbReference type="Pfam" id="PF10106">
    <property type="entry name" value="DUF2345"/>
    <property type="match status" value="1"/>
</dbReference>
<dbReference type="Proteomes" id="UP000025241">
    <property type="component" value="Chromosome I"/>
</dbReference>
<dbReference type="Gene3D" id="2.40.50.230">
    <property type="entry name" value="Gp5 N-terminal domain"/>
    <property type="match status" value="1"/>
</dbReference>
<accession>A0A024HFZ1</accession>
<dbReference type="RefSeq" id="WP_084166608.1">
    <property type="nucleotide sequence ID" value="NZ_HG322950.1"/>
</dbReference>
<sequence>MLDPVRSFFDHSRHKLSVSDCDAPLDVLAFTGEEGLSQPFSYHIEFTSSAGDIAAETMLGQRASFSLYAAPDPTPKFSFNPQPVLPLRTLHGVITAFKRLSASRDEARYEVRLQPRLALLERGIQYRIYQDQSVPEIVEQVLRAAPHSWRGQDFLFTLSREYPRREQVMQYGESDLAFVQRILAESGLYYRITTDQRLGIEVMEIGDSRKLCEYGHSLPLRPQSGLQSNAADSVWNLQASHQVVEAGVFARSYNPREAWADLDAEVDLTRGAKTTYGEAYHYAEPYTKPGDAFDHEHRSDESFFHARLAHERYLNQQTRLSGTSSSAMLLPGQVLKIDGGAPQAFEKGVLIVSLTCKAARDSSFEVSFQAIPDADHYSFRPPLPKKLSIAGTVPARVTSTRKNDPYGHIDKEGRYKVNFLFDRDAWPAGQESLWLRLARPYAGDTHGLHLPLIAGTEVAVAFEQGDPDRPYIAHALHDSRNPDHVTLYNYKRNVLRTPANNKLRMDDERGKEHVKLSTEHSGKSQLSLGHLVDSERPNPNPRGAGFELRTDGHGAIRAGKGLFITADEQPRAQGSMLEMNSAMEQINQALELAQRLMQDATQAKAIPADTTHAEQLKDSLDQLRDAGLLMSAPAGIALTTPGNLQQAAGQNLIAVAGGSADTTVLKRFTVAAGEVISLFAKKLGLKFIANAGPVTLQAQNDAMQLLARHGLDIICSEGEIHFTAKKKIVLNGGGSYFSLSSASAELGSGDFIIKARVNRQGPASMKATHPDYPKLQSAQRLKFRLPQTPNAPQGSWAGMPYTLYADGAPLQKGVLDDSGHLTLDHQVVTRQYSVELANGIRYQVPVPTDYRNPEQGQLANRGLQKHGSQMDRRNLYSELLAGDNEPSVNPESSTPTQSGPGKWLTQETNYHGVSNAGQMFLNRLASLGDEGRLFGSEGKDYENTRRTLVQVWQPLAEEENHLASTSAIYRYGEQRRVEQAFLQGPDDWQLSGTSWHWQPVMADKVYEKKEVTP</sequence>
<keyword evidence="2" id="KW-0175">Coiled coil</keyword>
<feature type="region of interest" description="Disordered" evidence="3">
    <location>
        <begin position="882"/>
        <end position="907"/>
    </location>
</feature>
<feature type="compositionally biased region" description="Polar residues" evidence="3">
    <location>
        <begin position="886"/>
        <end position="907"/>
    </location>
</feature>
<dbReference type="eggNOG" id="COG3501">
    <property type="taxonomic scope" value="Bacteria"/>
</dbReference>
<proteinExistence type="inferred from homology"/>
<dbReference type="Gene3D" id="2.30.110.50">
    <property type="match status" value="2"/>
</dbReference>
<dbReference type="EMBL" id="HG322950">
    <property type="protein sequence ID" value="CDF83529.1"/>
    <property type="molecule type" value="Genomic_DNA"/>
</dbReference>
<dbReference type="NCBIfam" id="TIGR01646">
    <property type="entry name" value="vgr_GE"/>
    <property type="match status" value="1"/>
</dbReference>
<dbReference type="InterPro" id="IPR006531">
    <property type="entry name" value="Gp5/Vgr_OB"/>
</dbReference>
<gene>
    <name evidence="7" type="ORF">PKB_2182</name>
</gene>
<protein>
    <submittedName>
        <fullName evidence="7">Rhs element Vgr protein</fullName>
    </submittedName>
</protein>
<dbReference type="STRING" id="1301098.PKB_2182"/>
<dbReference type="Pfam" id="PF13296">
    <property type="entry name" value="T6SS_Vgr"/>
    <property type="match status" value="1"/>
</dbReference>
<dbReference type="InterPro" id="IPR017847">
    <property type="entry name" value="T6SS_RhsGE_Vgr_subset"/>
</dbReference>
<dbReference type="InterPro" id="IPR006533">
    <property type="entry name" value="T6SS_Vgr_RhsGE"/>
</dbReference>
<dbReference type="OrthoDB" id="9762420at2"/>
<dbReference type="SUPFAM" id="SSF69255">
    <property type="entry name" value="gp5 N-terminal domain-like"/>
    <property type="match status" value="1"/>
</dbReference>
<feature type="domain" description="Putative type VI secretion system Rhs element associated Vgr" evidence="6">
    <location>
        <begin position="496"/>
        <end position="600"/>
    </location>
</feature>
<dbReference type="eggNOG" id="COG4253">
    <property type="taxonomic scope" value="Bacteria"/>
</dbReference>
<dbReference type="InterPro" id="IPR018769">
    <property type="entry name" value="VgrG2_DUF2345"/>
</dbReference>
<evidence type="ECO:0000256" key="2">
    <source>
        <dbReference type="SAM" id="Coils"/>
    </source>
</evidence>
<organism evidence="7 8">
    <name type="scientific">Pseudomonas knackmussii (strain DSM 6978 / CCUG 54928 / LMG 23759 / B13)</name>
    <dbReference type="NCBI Taxonomy" id="1301098"/>
    <lineage>
        <taxon>Bacteria</taxon>
        <taxon>Pseudomonadati</taxon>
        <taxon>Pseudomonadota</taxon>
        <taxon>Gammaproteobacteria</taxon>
        <taxon>Pseudomonadales</taxon>
        <taxon>Pseudomonadaceae</taxon>
        <taxon>Pseudomonas</taxon>
    </lineage>
</organism>
<evidence type="ECO:0000256" key="3">
    <source>
        <dbReference type="SAM" id="MobiDB-lite"/>
    </source>
</evidence>
<reference evidence="7 8" key="2">
    <citation type="submission" date="2014-05" db="EMBL/GenBank/DDBJ databases">
        <title>Genome sequence of the 3-chlorobenzoate degrading bacterium Pseudomonas knackmussii B13 shows multiple evidence for horizontal gene transfer.</title>
        <authorList>
            <person name="Miyazaki R."/>
            <person name="Bertelli C."/>
            <person name="Falquet L."/>
            <person name="Robinson-Rechavi M."/>
            <person name="Gharib W."/>
            <person name="Roy S."/>
            <person name="Van der Meer J.R."/>
        </authorList>
    </citation>
    <scope>NUCLEOTIDE SEQUENCE [LARGE SCALE GENOMIC DNA]</scope>
    <source>
        <strain evidence="7 8">B13</strain>
    </source>
</reference>
<dbReference type="Pfam" id="PF05954">
    <property type="entry name" value="Phage_GPD"/>
    <property type="match status" value="1"/>
</dbReference>
<evidence type="ECO:0000259" key="6">
    <source>
        <dbReference type="Pfam" id="PF13296"/>
    </source>
</evidence>
<name>A0A024HFZ1_PSEKB</name>
<feature type="domain" description="DUF2345" evidence="5">
    <location>
        <begin position="618"/>
        <end position="762"/>
    </location>
</feature>
<dbReference type="InterPro" id="IPR037026">
    <property type="entry name" value="Vgr_OB-fold_dom_sf"/>
</dbReference>
<evidence type="ECO:0000259" key="4">
    <source>
        <dbReference type="Pfam" id="PF04717"/>
    </source>
</evidence>
<evidence type="ECO:0000313" key="7">
    <source>
        <dbReference type="EMBL" id="CDF83529.1"/>
    </source>
</evidence>
<dbReference type="KEGG" id="pkc:PKB_2182"/>
<reference evidence="7 8" key="1">
    <citation type="submission" date="2013-03" db="EMBL/GenBank/DDBJ databases">
        <authorList>
            <person name="Linke B."/>
        </authorList>
    </citation>
    <scope>NUCLEOTIDE SEQUENCE [LARGE SCALE GENOMIC DNA]</scope>
    <source>
        <strain evidence="7 8">B13</strain>
    </source>
</reference>
<feature type="domain" description="Gp5/Type VI secretion system Vgr protein OB-fold" evidence="4">
    <location>
        <begin position="424"/>
        <end position="476"/>
    </location>
</feature>